<evidence type="ECO:0000256" key="1">
    <source>
        <dbReference type="SAM" id="Phobius"/>
    </source>
</evidence>
<protein>
    <submittedName>
        <fullName evidence="2">DUF3422 domain-containing protein</fullName>
    </submittedName>
</protein>
<sequence>MAECAPPTPRPTAPMSDLTLPRSAALRFHPEREALFNELHTRPFPVLATPSRLSHLVLLADPAQPGAEYQHLLRLCERHAVLPPSAQSSCYYQDFGGFELRWERHTEFSTYTLLSKQSDSEPFLANALRLLPADWLNALPGQLLSCNHLEIHPAPASEPSPDDMRRHFEGQRLISAEVSDGQARLWSAYRIHSDGCGRLLIHNRSLNPCQTGRLVRSLLEMETYRMMLLLALPQAKAMAPQLKAMERQLATAIQQINQIQNLADERHLLGELGSLAAGIEQLIATHNYRFSATRAYHELISNRLAELHERPCPGLQTFSEFLQRRLTPAWRTSEAAEQSLNDLARRVQRASELLRTRIDLTIETQNQQLMQAMDKRSHTQLRLQQTVEGLSVAAISYYLVGLCKYLAESAKSLGLLADSQLATGLAVPLCIGLVWFSLRRLKRRLKLGEG</sequence>
<dbReference type="Pfam" id="PF11902">
    <property type="entry name" value="DUF3422"/>
    <property type="match status" value="1"/>
</dbReference>
<accession>A0A2I0CRR6</accession>
<organism evidence="2 3">
    <name type="scientific">Pseudomonas fluvialis</name>
    <dbReference type="NCBI Taxonomy" id="1793966"/>
    <lineage>
        <taxon>Bacteria</taxon>
        <taxon>Pseudomonadati</taxon>
        <taxon>Pseudomonadota</taxon>
        <taxon>Gammaproteobacteria</taxon>
        <taxon>Pseudomonadales</taxon>
        <taxon>Pseudomonadaceae</taxon>
        <taxon>Pseudomonas</taxon>
    </lineage>
</organism>
<dbReference type="Proteomes" id="UP000242861">
    <property type="component" value="Unassembled WGS sequence"/>
</dbReference>
<keyword evidence="1" id="KW-1133">Transmembrane helix</keyword>
<keyword evidence="1" id="KW-0472">Membrane</keyword>
<name>A0A2I0CRR6_9PSED</name>
<gene>
    <name evidence="2" type="ORF">CW360_06400</name>
</gene>
<reference evidence="3" key="1">
    <citation type="submission" date="2017-12" db="EMBL/GenBank/DDBJ databases">
        <authorList>
            <person name="Yu X.-Y."/>
        </authorList>
    </citation>
    <scope>NUCLEOTIDE SEQUENCE [LARGE SCALE GENOMIC DNA]</scope>
    <source>
        <strain evidence="3">ZYSR67-Z</strain>
    </source>
</reference>
<keyword evidence="1" id="KW-0812">Transmembrane</keyword>
<dbReference type="EMBL" id="PIYS01000008">
    <property type="protein sequence ID" value="PKF71799.1"/>
    <property type="molecule type" value="Genomic_DNA"/>
</dbReference>
<dbReference type="AlphaFoldDB" id="A0A2I0CRR6"/>
<comment type="caution">
    <text evidence="2">The sequence shown here is derived from an EMBL/GenBank/DDBJ whole genome shotgun (WGS) entry which is preliminary data.</text>
</comment>
<proteinExistence type="predicted"/>
<feature type="transmembrane region" description="Helical" evidence="1">
    <location>
        <begin position="419"/>
        <end position="438"/>
    </location>
</feature>
<dbReference type="InterPro" id="IPR021830">
    <property type="entry name" value="DUF3422"/>
</dbReference>
<evidence type="ECO:0000313" key="2">
    <source>
        <dbReference type="EMBL" id="PKF71799.1"/>
    </source>
</evidence>
<evidence type="ECO:0000313" key="3">
    <source>
        <dbReference type="Proteomes" id="UP000242861"/>
    </source>
</evidence>